<evidence type="ECO:0000256" key="1">
    <source>
        <dbReference type="SAM" id="Phobius"/>
    </source>
</evidence>
<dbReference type="OrthoDB" id="3683187at2"/>
<keyword evidence="1" id="KW-0472">Membrane</keyword>
<sequence>MSTASPRTDPPRDLLTPRRGAVFGAGIVACVVAVVAEFVRGEGSLVDAAALLVGYVALFGGGNAVYERGYQLGKYARKVDAESWTVRIAKTARQHTRLAWTAAVSLLLVLAAGGYLVWFYLSASSQLVTGDIRSLDHLDLADCYVQGPAGEPERREDCAGATLRLPGDPPGRGHVTVVGHLTNQADTGSCVDPARIVVVPEVDGIAGPATRVRSGEPAVVSIEDATRAAAVEITIDQVHDDPVCRVALQVTKVVLHH</sequence>
<protein>
    <submittedName>
        <fullName evidence="2">Uncharacterized protein</fullName>
    </submittedName>
</protein>
<dbReference type="Proteomes" id="UP000280501">
    <property type="component" value="Unassembled WGS sequence"/>
</dbReference>
<reference evidence="2 3" key="1">
    <citation type="submission" date="2018-11" db="EMBL/GenBank/DDBJ databases">
        <title>Sequencing the genomes of 1000 actinobacteria strains.</title>
        <authorList>
            <person name="Klenk H.-P."/>
        </authorList>
    </citation>
    <scope>NUCLEOTIDE SEQUENCE [LARGE SCALE GENOMIC DNA]</scope>
    <source>
        <strain evidence="2 3">DSM 15700</strain>
    </source>
</reference>
<feature type="transmembrane region" description="Helical" evidence="1">
    <location>
        <begin position="98"/>
        <end position="121"/>
    </location>
</feature>
<feature type="transmembrane region" description="Helical" evidence="1">
    <location>
        <begin position="21"/>
        <end position="39"/>
    </location>
</feature>
<dbReference type="RefSeq" id="WP_123814598.1">
    <property type="nucleotide sequence ID" value="NZ_RKQZ01000001.1"/>
</dbReference>
<proteinExistence type="predicted"/>
<evidence type="ECO:0000313" key="3">
    <source>
        <dbReference type="Proteomes" id="UP000280501"/>
    </source>
</evidence>
<dbReference type="EMBL" id="RKQZ01000001">
    <property type="protein sequence ID" value="RPF21573.1"/>
    <property type="molecule type" value="Genomic_DNA"/>
</dbReference>
<evidence type="ECO:0000313" key="2">
    <source>
        <dbReference type="EMBL" id="RPF21573.1"/>
    </source>
</evidence>
<comment type="caution">
    <text evidence="2">The sequence shown here is derived from an EMBL/GenBank/DDBJ whole genome shotgun (WGS) entry which is preliminary data.</text>
</comment>
<keyword evidence="1" id="KW-1133">Transmembrane helix</keyword>
<keyword evidence="1" id="KW-0812">Transmembrane</keyword>
<gene>
    <name evidence="2" type="ORF">EDD34_2204</name>
</gene>
<keyword evidence="3" id="KW-1185">Reference proteome</keyword>
<organism evidence="2 3">
    <name type="scientific">Myceligenerans xiligouense</name>
    <dbReference type="NCBI Taxonomy" id="253184"/>
    <lineage>
        <taxon>Bacteria</taxon>
        <taxon>Bacillati</taxon>
        <taxon>Actinomycetota</taxon>
        <taxon>Actinomycetes</taxon>
        <taxon>Micrococcales</taxon>
        <taxon>Promicromonosporaceae</taxon>
        <taxon>Myceligenerans</taxon>
    </lineage>
</organism>
<name>A0A3N4YLN8_9MICO</name>
<feature type="transmembrane region" description="Helical" evidence="1">
    <location>
        <begin position="45"/>
        <end position="66"/>
    </location>
</feature>
<dbReference type="AlphaFoldDB" id="A0A3N4YLN8"/>
<accession>A0A3N4YLN8</accession>
<dbReference type="PROSITE" id="PS51257">
    <property type="entry name" value="PROKAR_LIPOPROTEIN"/>
    <property type="match status" value="1"/>
</dbReference>